<reference evidence="1" key="1">
    <citation type="submission" date="2020-04" db="EMBL/GenBank/DDBJ databases">
        <title>A chromosome-scale assembly and high-density genetic map of the yellow drum (Nibea albiflora) genome.</title>
        <authorList>
            <person name="Xu D."/>
            <person name="Zhang W."/>
            <person name="Chen R."/>
            <person name="Tan P."/>
            <person name="Wang L."/>
            <person name="Song H."/>
            <person name="Tian L."/>
            <person name="Zhu Q."/>
            <person name="Wang B."/>
        </authorList>
    </citation>
    <scope>NUCLEOTIDE SEQUENCE</scope>
    <source>
        <strain evidence="1">ZJHYS-2018</strain>
    </source>
</reference>
<sequence>ETGAVFTFGKSCFADNVPSKFWLKNDQPVQVSCGGEHTAVITENGRLLMFGVNAWGQLGHGFKPAVCKPASVKGRGSVYGAGSNQAGQLGLGHCNNTTSFHLLRPFCDHAPIKTLSAGCHTSAALTEDGRLFMWGDNSVGQIGLGDEEFAAEPTEVNVGEAVMWVSCGYRHSAFVTADGDLYTFGESANGRLGLQVEQLANHRVPQRVEEILGRVSQVSCGGEHTAALTEESVYTFGRGQYGQLGHGTFLFEVDLPKPLEQLCNRDIKHVACGESHTAVITNSGLLYTFGDGRHGKLGLGEENFINQFSPTLCTRFLKHSVQKVSCGGNHMVLLAAPRPPESLEVFPETDVTTTENYSESGHTEILLLDTLIDPNLLVPLSALSARARHREKGASVELFGETFQNLPRLNSGFLNTSLQTSRNIQTPKTPSKDISTPSSSPKSQSEATPSPPRSPRPPSKSPQTLALSSKPSSRRSPSSNTFQNKSKPKELPSPLLSPKSVTTRNPNNAASPKPTAKKRTYRAAKKALIEKLSSPLPPKEPCSPDRPSSHIPNKHPSEEEHPASPQTEGETFPRQIVIEDVEEEDVSEREVHSGFLPNTEKKKKKKEGRALRRSTEEAGVFVGQLPSDRKALPTELLKGSLKKEASPPKSSKSFKNPKVTSKGKENAARQSSKITRQEEGQARKESSPIKSPKHEGGKQSESSPKTPRSVRKTLTEAQQRLTEVKQNARRRRNVKKGDMNQEDMKAGTLEKTMRETDKPSALDETSPVITEEGEEEEEEEEDEGEEDEEEANEEEEEEGEEEESEEKGNVKHSAEQEEVEEEEEEGDQEEEEEGDEEEEEERVKSTKTKQKDTQKFPPEVSLSGRKDKRQKETPKPAPRTKPSAAGEKNPDDSQQFWNDVLPQYLDLQ</sequence>
<dbReference type="EMBL" id="CM024796">
    <property type="protein sequence ID" value="KAG8000579.1"/>
    <property type="molecule type" value="Genomic_DNA"/>
</dbReference>
<name>A0ACB7EEW3_NIBAL</name>
<evidence type="ECO:0000313" key="1">
    <source>
        <dbReference type="EMBL" id="KAG8000579.1"/>
    </source>
</evidence>
<protein>
    <submittedName>
        <fullName evidence="1">X-linked retinitis pigmentosa GTPase regulator</fullName>
    </submittedName>
</protein>
<proteinExistence type="predicted"/>
<dbReference type="Proteomes" id="UP000805704">
    <property type="component" value="Chromosome 8"/>
</dbReference>
<accession>A0ACB7EEW3</accession>
<evidence type="ECO:0000313" key="2">
    <source>
        <dbReference type="Proteomes" id="UP000805704"/>
    </source>
</evidence>
<gene>
    <name evidence="1" type="primary">RPGR.2</name>
    <name evidence="1" type="ORF">GBF38_016989</name>
</gene>
<organism evidence="1 2">
    <name type="scientific">Nibea albiflora</name>
    <name type="common">Yellow drum</name>
    <name type="synonym">Corvina albiflora</name>
    <dbReference type="NCBI Taxonomy" id="240163"/>
    <lineage>
        <taxon>Eukaryota</taxon>
        <taxon>Metazoa</taxon>
        <taxon>Chordata</taxon>
        <taxon>Craniata</taxon>
        <taxon>Vertebrata</taxon>
        <taxon>Euteleostomi</taxon>
        <taxon>Actinopterygii</taxon>
        <taxon>Neopterygii</taxon>
        <taxon>Teleostei</taxon>
        <taxon>Neoteleostei</taxon>
        <taxon>Acanthomorphata</taxon>
        <taxon>Eupercaria</taxon>
        <taxon>Sciaenidae</taxon>
        <taxon>Nibea</taxon>
    </lineage>
</organism>
<keyword evidence="2" id="KW-1185">Reference proteome</keyword>
<comment type="caution">
    <text evidence="1">The sequence shown here is derived from an EMBL/GenBank/DDBJ whole genome shotgun (WGS) entry which is preliminary data.</text>
</comment>
<feature type="non-terminal residue" evidence="1">
    <location>
        <position position="1"/>
    </location>
</feature>